<protein>
    <submittedName>
        <fullName evidence="1">Uncharacterized protein</fullName>
    </submittedName>
</protein>
<comment type="caution">
    <text evidence="1">The sequence shown here is derived from an EMBL/GenBank/DDBJ whole genome shotgun (WGS) entry which is preliminary data.</text>
</comment>
<keyword evidence="2" id="KW-1185">Reference proteome</keyword>
<evidence type="ECO:0000313" key="2">
    <source>
        <dbReference type="Proteomes" id="UP000298663"/>
    </source>
</evidence>
<reference evidence="1 2" key="1">
    <citation type="journal article" date="2015" name="Genome Biol.">
        <title>Comparative genomics of Steinernema reveals deeply conserved gene regulatory networks.</title>
        <authorList>
            <person name="Dillman A.R."/>
            <person name="Macchietto M."/>
            <person name="Porter C.F."/>
            <person name="Rogers A."/>
            <person name="Williams B."/>
            <person name="Antoshechkin I."/>
            <person name="Lee M.M."/>
            <person name="Goodwin Z."/>
            <person name="Lu X."/>
            <person name="Lewis E.E."/>
            <person name="Goodrich-Blair H."/>
            <person name="Stock S.P."/>
            <person name="Adams B.J."/>
            <person name="Sternberg P.W."/>
            <person name="Mortazavi A."/>
        </authorList>
    </citation>
    <scope>NUCLEOTIDE SEQUENCE [LARGE SCALE GENOMIC DNA]</scope>
    <source>
        <strain evidence="1 2">ALL</strain>
    </source>
</reference>
<sequence>MDLIPAVFVNSVIRQFYLPCTAEDVEDSPCSCCPYRNLHELNSNMWSNLVGSLFHDKTLDTFKYDAIGVVTVVCGYSSDWHYAVTKEVEEEDQIIETLINPETIAKAVKRATWRGGYVRIVDRKVQGDTYPVDFRTQLFEKIFIPLGIRGLLISVQKDIDMFEKVISYLSLLNYPFSWIQMSDGHLFSLSEKLQDVVVAFIRKHVDFKGLKSLEFTSEMREVTQRNDFQNMCVELLTQPQFNYTDCVQPTEARLSQIIQNWKINPTTFELSFESTQCDWSQFEFQKCYNYEDVQTFFKKHVNGQHYLMSNNTSLVSTFEKPFLSPELTLFDKIEPLVFPFATFCLCVLVLQACR</sequence>
<dbReference type="Proteomes" id="UP000298663">
    <property type="component" value="Unassembled WGS sequence"/>
</dbReference>
<accession>A0A4U5P1A5</accession>
<proteinExistence type="predicted"/>
<reference evidence="1 2" key="2">
    <citation type="journal article" date="2019" name="G3 (Bethesda)">
        <title>Hybrid Assembly of the Genome of the Entomopathogenic Nematode Steinernema carpocapsae Identifies the X-Chromosome.</title>
        <authorList>
            <person name="Serra L."/>
            <person name="Macchietto M."/>
            <person name="Macias-Munoz A."/>
            <person name="McGill C.J."/>
            <person name="Rodriguez I.M."/>
            <person name="Rodriguez B."/>
            <person name="Murad R."/>
            <person name="Mortazavi A."/>
        </authorList>
    </citation>
    <scope>NUCLEOTIDE SEQUENCE [LARGE SCALE GENOMIC DNA]</scope>
    <source>
        <strain evidence="1 2">ALL</strain>
    </source>
</reference>
<organism evidence="1 2">
    <name type="scientific">Steinernema carpocapsae</name>
    <name type="common">Entomopathogenic nematode</name>
    <dbReference type="NCBI Taxonomy" id="34508"/>
    <lineage>
        <taxon>Eukaryota</taxon>
        <taxon>Metazoa</taxon>
        <taxon>Ecdysozoa</taxon>
        <taxon>Nematoda</taxon>
        <taxon>Chromadorea</taxon>
        <taxon>Rhabditida</taxon>
        <taxon>Tylenchina</taxon>
        <taxon>Panagrolaimomorpha</taxon>
        <taxon>Strongyloidoidea</taxon>
        <taxon>Steinernematidae</taxon>
        <taxon>Steinernema</taxon>
    </lineage>
</organism>
<name>A0A4U5P1A5_STECR</name>
<dbReference type="EMBL" id="AZBU02000003">
    <property type="protein sequence ID" value="TKR89759.1"/>
    <property type="molecule type" value="Genomic_DNA"/>
</dbReference>
<dbReference type="AlphaFoldDB" id="A0A4U5P1A5"/>
<evidence type="ECO:0000313" key="1">
    <source>
        <dbReference type="EMBL" id="TKR89759.1"/>
    </source>
</evidence>
<gene>
    <name evidence="1" type="ORF">L596_013812</name>
</gene>